<reference evidence="2" key="1">
    <citation type="journal article" date="2023" name="Front. Plant Sci.">
        <title>Chromosomal-level genome assembly of Melastoma candidum provides insights into trichome evolution.</title>
        <authorList>
            <person name="Zhong Y."/>
            <person name="Wu W."/>
            <person name="Sun C."/>
            <person name="Zou P."/>
            <person name="Liu Y."/>
            <person name="Dai S."/>
            <person name="Zhou R."/>
        </authorList>
    </citation>
    <scope>NUCLEOTIDE SEQUENCE [LARGE SCALE GENOMIC DNA]</scope>
</reference>
<name>A0ACB9RRR7_9MYRT</name>
<protein>
    <submittedName>
        <fullName evidence="1">Uncharacterized protein</fullName>
    </submittedName>
</protein>
<organism evidence="1 2">
    <name type="scientific">Melastoma candidum</name>
    <dbReference type="NCBI Taxonomy" id="119954"/>
    <lineage>
        <taxon>Eukaryota</taxon>
        <taxon>Viridiplantae</taxon>
        <taxon>Streptophyta</taxon>
        <taxon>Embryophyta</taxon>
        <taxon>Tracheophyta</taxon>
        <taxon>Spermatophyta</taxon>
        <taxon>Magnoliopsida</taxon>
        <taxon>eudicotyledons</taxon>
        <taxon>Gunneridae</taxon>
        <taxon>Pentapetalae</taxon>
        <taxon>rosids</taxon>
        <taxon>malvids</taxon>
        <taxon>Myrtales</taxon>
        <taxon>Melastomataceae</taxon>
        <taxon>Melastomatoideae</taxon>
        <taxon>Melastomateae</taxon>
        <taxon>Melastoma</taxon>
    </lineage>
</organism>
<accession>A0ACB9RRR7</accession>
<sequence>MTTSSISSYVNASSIQRKPSSARAVDRLRTSVAPAVKQPSRNELRQVLLQTKVAETFKKASGMALDAIVDSLFKFSYQEYAPTQKNFAPVEEIGDAVLVECEEGKIPAGFPEGIFVRNGGNPLFGALQSVVSPFGTTRETWAEGEGMLHALFFEKGDDSGWSVLYRNKFVESRTYKDELKRNKPTFLPAIHGNPAAMLVSFFLNRARHGTLNKHLSNASIFSHGGKLYAISENYIPVEINSRTLETIGEWQVLSTAAWGRPCTSHPKRAPGSGELVLMGITAAKPFLVVGILSADGKQLLHKADVNLSRGIISHDLGVTERYNILIDHPLTLSIERIYRGGKLIKHEKDGYARIGVMPRYGDAISISWFDVEPNCTLHILNCFEDGDEVVIRGCRARDSILDGPDVGEDSFEWYSRGFKHIHATRDGDADQSYLFHRVYEWRLNMVTQQVKEGYVSGTDVSMDYPFINDNFVGLKNKYGYTQVVNSEASSEAGVAKYSGLAKLCFDEPPSGGRCDSTIKMEYHDIGENCFCSGSVFVPREGGNEEDDGWVIAFVHSEETDVSQVHVIDAKSFEGKPVAKIRLPQRVPYGFHATFMKKHSPVVV</sequence>
<gene>
    <name evidence="1" type="ORF">MLD38_007041</name>
</gene>
<evidence type="ECO:0000313" key="1">
    <source>
        <dbReference type="EMBL" id="KAI4380906.1"/>
    </source>
</evidence>
<dbReference type="EMBL" id="CM042882">
    <property type="protein sequence ID" value="KAI4380906.1"/>
    <property type="molecule type" value="Genomic_DNA"/>
</dbReference>
<comment type="caution">
    <text evidence="1">The sequence shown here is derived from an EMBL/GenBank/DDBJ whole genome shotgun (WGS) entry which is preliminary data.</text>
</comment>
<dbReference type="Proteomes" id="UP001057402">
    <property type="component" value="Chromosome 3"/>
</dbReference>
<keyword evidence="2" id="KW-1185">Reference proteome</keyword>
<proteinExistence type="predicted"/>
<evidence type="ECO:0000313" key="2">
    <source>
        <dbReference type="Proteomes" id="UP001057402"/>
    </source>
</evidence>